<evidence type="ECO:0000256" key="5">
    <source>
        <dbReference type="PIRNR" id="PIRNR005426"/>
    </source>
</evidence>
<evidence type="ECO:0000256" key="1">
    <source>
        <dbReference type="ARBA" id="ARBA00008366"/>
    </source>
</evidence>
<dbReference type="InterPro" id="IPR029479">
    <property type="entry name" value="Nitroreductase"/>
</dbReference>
<keyword evidence="5" id="KW-0521">NADP</keyword>
<keyword evidence="2 5" id="KW-0285">Flavoprotein</keyword>
<evidence type="ECO:0000259" key="6">
    <source>
        <dbReference type="Pfam" id="PF00881"/>
    </source>
</evidence>
<protein>
    <submittedName>
        <fullName evidence="7">FMN-containing NADPH-linked nitro/flavin reductase</fullName>
    </submittedName>
</protein>
<reference evidence="7 8" key="1">
    <citation type="journal article" date="2011" name="Int. J. Syst. Evol. Microbiol.">
        <title>Relationship of Bacillus amyloliquefaciens clades associated with strains DSM 7T and FZB42T: a proposal for Bacillus amyloliquefaciens subsp. amyloliquefaciens subsp. nov. and Bacillus amyloliquefaciens subsp. plantarum subsp. nov. based on complete genome sequence comparisons.</title>
        <authorList>
            <person name="Borriss R."/>
            <person name="Chen X.H."/>
            <person name="Rueckert C."/>
            <person name="Blom J."/>
            <person name="Becker A."/>
            <person name="Baumgarth B."/>
            <person name="Fan B."/>
            <person name="Pukall R."/>
            <person name="Schumann P."/>
            <person name="Sproer C."/>
            <person name="Junge H."/>
            <person name="Vater J."/>
            <person name="Puhler A."/>
            <person name="Klenk H.P."/>
        </authorList>
    </citation>
    <scope>NUCLEOTIDE SEQUENCE [LARGE SCALE GENOMIC DNA]</scope>
    <source>
        <strain evidence="8">DSM 7</strain>
    </source>
</reference>
<dbReference type="InterPro" id="IPR000415">
    <property type="entry name" value="Nitroreductase-like"/>
</dbReference>
<comment type="similarity">
    <text evidence="1 5">Belongs to the flavin oxidoreductase frp family.</text>
</comment>
<evidence type="ECO:0000313" key="7">
    <source>
        <dbReference type="EMBL" id="CBI44772.1"/>
    </source>
</evidence>
<keyword evidence="4 5" id="KW-0560">Oxidoreductase</keyword>
<dbReference type="EMBL" id="FN597644">
    <property type="protein sequence ID" value="CBI44772.1"/>
    <property type="molecule type" value="Genomic_DNA"/>
</dbReference>
<feature type="domain" description="Nitroreductase" evidence="6">
    <location>
        <begin position="17"/>
        <end position="174"/>
    </location>
</feature>
<dbReference type="Pfam" id="PF00881">
    <property type="entry name" value="Nitroreductase"/>
    <property type="match status" value="1"/>
</dbReference>
<dbReference type="Gene3D" id="3.40.109.10">
    <property type="entry name" value="NADH Oxidase"/>
    <property type="match status" value="1"/>
</dbReference>
<evidence type="ECO:0000313" key="8">
    <source>
        <dbReference type="Proteomes" id="UP000006562"/>
    </source>
</evidence>
<dbReference type="SUPFAM" id="SSF55469">
    <property type="entry name" value="FMN-dependent nitroreductase-like"/>
    <property type="match status" value="1"/>
</dbReference>
<dbReference type="PANTHER" id="PTHR43425">
    <property type="entry name" value="OXYGEN-INSENSITIVE NADPH NITROREDUCTASE"/>
    <property type="match status" value="1"/>
</dbReference>
<keyword evidence="8" id="KW-1185">Reference proteome</keyword>
<name>A0A9P1JL18_BACAS</name>
<proteinExistence type="inferred from homology"/>
<sequence length="258" mass="29264">MIYREGGFYMNNTIETILNHRSIRSFTDELLTAEEIDTLVKSAQAASTSSYVQAYSIIGVTDPEKKRKLAALAGNQPYVENNGHLFVFCADLYRHKKLAEEKGENITELLENTEMFMVSVIDAALAAQNVSVAAESMGLGICYIGGIRNELDQVTEVLGTPDHVLPLFGLVVGHPAHPSGQKPRLPKQAVYHENTYDTNEENFRSYMKEYDETISAYYDKRTNGKRVETWSDQILQFMKQKPRTYLNQYVKDKGFQKN</sequence>
<dbReference type="KEGG" id="bao:BAMF_3646"/>
<reference evidence="8" key="2">
    <citation type="journal article" date="2011" name="J. Biotechnol.">
        <title>Genome sequence of B. amyloliquefaciens type strain DSM7(T) reveals differences to plant-associated B. amyloliquefaciens FZB42.</title>
        <authorList>
            <person name="Ruckert C."/>
            <person name="Blom J."/>
            <person name="Chen X."/>
            <person name="Reva O."/>
            <person name="Borriss R."/>
        </authorList>
    </citation>
    <scope>NUCLEOTIDE SEQUENCE [LARGE SCALE GENOMIC DNA]</scope>
    <source>
        <strain evidence="8">DSM 7</strain>
    </source>
</reference>
<dbReference type="CDD" id="cd02146">
    <property type="entry name" value="NfsA-like"/>
    <property type="match status" value="1"/>
</dbReference>
<evidence type="ECO:0000256" key="2">
    <source>
        <dbReference type="ARBA" id="ARBA00022630"/>
    </source>
</evidence>
<dbReference type="PANTHER" id="PTHR43425:SF3">
    <property type="entry name" value="NADPH-DEPENDENT OXIDOREDUCTASE"/>
    <property type="match status" value="1"/>
</dbReference>
<gene>
    <name evidence="7" type="primary">nfrA</name>
    <name evidence="7" type="ordered locus">BAMF_3646</name>
</gene>
<dbReference type="GO" id="GO:0016491">
    <property type="term" value="F:oxidoreductase activity"/>
    <property type="evidence" value="ECO:0007669"/>
    <property type="project" value="UniProtKB-UniRule"/>
</dbReference>
<keyword evidence="3 5" id="KW-0288">FMN</keyword>
<dbReference type="PIRSF" id="PIRSF005426">
    <property type="entry name" value="Frp"/>
    <property type="match status" value="1"/>
</dbReference>
<organism evidence="7 8">
    <name type="scientific">Bacillus amyloliquefaciens (strain ATCC 23350 / DSM 7 / BCRC 11601 / CCUG 28519 / NBRC 15535 / NRRL B-14393 / F)</name>
    <dbReference type="NCBI Taxonomy" id="692420"/>
    <lineage>
        <taxon>Bacteria</taxon>
        <taxon>Bacillati</taxon>
        <taxon>Bacillota</taxon>
        <taxon>Bacilli</taxon>
        <taxon>Bacillales</taxon>
        <taxon>Bacillaceae</taxon>
        <taxon>Bacillus</taxon>
        <taxon>Bacillus amyloliquefaciens group</taxon>
    </lineage>
</organism>
<dbReference type="NCBIfam" id="NF008033">
    <property type="entry name" value="PRK10765.1"/>
    <property type="match status" value="1"/>
</dbReference>
<dbReference type="Proteomes" id="UP000006562">
    <property type="component" value="Chromosome"/>
</dbReference>
<evidence type="ECO:0000256" key="3">
    <source>
        <dbReference type="ARBA" id="ARBA00022643"/>
    </source>
</evidence>
<dbReference type="AlphaFoldDB" id="A0A9P1JL18"/>
<dbReference type="InterPro" id="IPR016446">
    <property type="entry name" value="Flavin_OxRdtase_Frp"/>
</dbReference>
<evidence type="ECO:0000256" key="4">
    <source>
        <dbReference type="ARBA" id="ARBA00023002"/>
    </source>
</evidence>
<accession>A0A9P1JL18</accession>